<dbReference type="Proteomes" id="UP001057580">
    <property type="component" value="Chromosome"/>
</dbReference>
<keyword evidence="1" id="KW-0472">Membrane</keyword>
<keyword evidence="1" id="KW-0812">Transmembrane</keyword>
<feature type="transmembrane region" description="Helical" evidence="1">
    <location>
        <begin position="46"/>
        <end position="69"/>
    </location>
</feature>
<dbReference type="RefSeq" id="WP_260593598.1">
    <property type="nucleotide sequence ID" value="NZ_CP104003.1"/>
</dbReference>
<evidence type="ECO:0000313" key="3">
    <source>
        <dbReference type="Proteomes" id="UP001057580"/>
    </source>
</evidence>
<gene>
    <name evidence="2" type="ORF">N0B31_20950</name>
</gene>
<reference evidence="2" key="1">
    <citation type="submission" date="2022-09" db="EMBL/GenBank/DDBJ databases">
        <title>Diverse halophilic archaea isolated from saline environments.</title>
        <authorList>
            <person name="Cui H.-L."/>
        </authorList>
    </citation>
    <scope>NUCLEOTIDE SEQUENCE</scope>
    <source>
        <strain evidence="2">ZS-35-S2</strain>
    </source>
</reference>
<dbReference type="AlphaFoldDB" id="A0A9E7R4F2"/>
<dbReference type="KEGG" id="ssai:N0B31_20950"/>
<feature type="transmembrane region" description="Helical" evidence="1">
    <location>
        <begin position="21"/>
        <end position="40"/>
    </location>
</feature>
<accession>A0A9E7R4F2</accession>
<feature type="transmembrane region" description="Helical" evidence="1">
    <location>
        <begin position="117"/>
        <end position="138"/>
    </location>
</feature>
<dbReference type="EMBL" id="CP104003">
    <property type="protein sequence ID" value="UWM54578.1"/>
    <property type="molecule type" value="Genomic_DNA"/>
</dbReference>
<keyword evidence="3" id="KW-1185">Reference proteome</keyword>
<keyword evidence="1" id="KW-1133">Transmembrane helix</keyword>
<proteinExistence type="predicted"/>
<protein>
    <submittedName>
        <fullName evidence="2">Uncharacterized protein</fullName>
    </submittedName>
</protein>
<feature type="transmembrane region" description="Helical" evidence="1">
    <location>
        <begin position="81"/>
        <end position="105"/>
    </location>
</feature>
<name>A0A9E7R4F2_9EURY</name>
<dbReference type="GeneID" id="74944946"/>
<feature type="transmembrane region" description="Helical" evidence="1">
    <location>
        <begin position="150"/>
        <end position="172"/>
    </location>
</feature>
<organism evidence="2 3">
    <name type="scientific">Salinirubellus salinus</name>
    <dbReference type="NCBI Taxonomy" id="1364945"/>
    <lineage>
        <taxon>Archaea</taxon>
        <taxon>Methanobacteriati</taxon>
        <taxon>Methanobacteriota</taxon>
        <taxon>Stenosarchaea group</taxon>
        <taxon>Halobacteria</taxon>
        <taxon>Halobacteriales</taxon>
        <taxon>Natronomonadaceae</taxon>
        <taxon>Salinirubellus</taxon>
    </lineage>
</organism>
<evidence type="ECO:0000256" key="1">
    <source>
        <dbReference type="SAM" id="Phobius"/>
    </source>
</evidence>
<evidence type="ECO:0000313" key="2">
    <source>
        <dbReference type="EMBL" id="UWM54578.1"/>
    </source>
</evidence>
<sequence>MSENRRFVPRGELDPNRDLGVAAGLVLLGAVVPLLVDLLAHDLLALYLPGMAGVAVAAVGVGFCLWLVVEWRDLDRPNVAVAAVLVPAALFAAVPVLGAAGLFAHVPDHLYVSFEAVFGYFGGIALGGLGAVGLSVALERRDSVPDPRRVATGAAVVLVVGLALVAGVNFAAASSATVTSMEAGLAPVSDPALNVTVEGASAEMRVTVVGPTGASVTERVSRDDLEDGRTTVSARLWNDETPPDGYLAKANGTYRVRVTTLAGVTVDRATFEADPGVALRVVETDSARGELDWNRSDPGSQHEVRVGVVVTNDGAFHTSAEASVAVPGEARDPRSGTYYFAPGETEAVVVGIPEEAVERLRDEGSETVTVTVWQSRHRDRLLATVEVPLPDEESDPGPRP</sequence>